<dbReference type="GO" id="GO:0034098">
    <property type="term" value="C:VCP-NPL4-UFD1 AAA ATPase complex"/>
    <property type="evidence" value="ECO:0007669"/>
    <property type="project" value="TreeGrafter"/>
</dbReference>
<proteinExistence type="inferred from homology"/>
<dbReference type="InterPro" id="IPR042299">
    <property type="entry name" value="Ufd1-like_Nn"/>
</dbReference>
<feature type="domain" description="Ubiquitin fusion degradation protein UFD1 N-terminal subdomain 1" evidence="4">
    <location>
        <begin position="28"/>
        <end position="108"/>
    </location>
</feature>
<feature type="domain" description="Ubiquitin fusion degradation protein UFD1 N-terminal subdomain 2" evidence="5">
    <location>
        <begin position="110"/>
        <end position="185"/>
    </location>
</feature>
<dbReference type="Gene3D" id="3.10.330.10">
    <property type="match status" value="1"/>
</dbReference>
<feature type="compositionally biased region" description="Polar residues" evidence="3">
    <location>
        <begin position="236"/>
        <end position="251"/>
    </location>
</feature>
<dbReference type="PANTHER" id="PTHR12555:SF13">
    <property type="entry name" value="UBIQUITIN RECOGNITION FACTOR IN ER-ASSOCIATED DEGRADATION PROTEIN 1"/>
    <property type="match status" value="1"/>
</dbReference>
<dbReference type="RefSeq" id="XP_009495914.1">
    <property type="nucleotide sequence ID" value="XM_009497639.1"/>
</dbReference>
<dbReference type="InterPro" id="IPR055418">
    <property type="entry name" value="UFD1_N2"/>
</dbReference>
<organism evidence="6">
    <name type="scientific">Fonticula alba</name>
    <name type="common">Slime mold</name>
    <dbReference type="NCBI Taxonomy" id="691883"/>
    <lineage>
        <taxon>Eukaryota</taxon>
        <taxon>Rotosphaerida</taxon>
        <taxon>Fonticulaceae</taxon>
        <taxon>Fonticula</taxon>
    </lineage>
</organism>
<comment type="similarity">
    <text evidence="1">Belongs to the UFD1 family.</text>
</comment>
<protein>
    <recommendedName>
        <fullName evidence="8">Ubiquitin fusion degradation protein 1</fullName>
    </recommendedName>
</protein>
<name>A0A058Z4Y6_FONAL</name>
<sequence length="358" mass="38503">MSIHLRGDPRVYTVLLRARSMRESKHLKANEFENAGKVILPSLVLQELSHHLVTYPMVFSFSYGDRITHGGVADFDQCPGNVYFPSWMMDQLGITSGDNVVVRNVNLPLGNFVRLQPLTEDFLQIHNHRATLEHGLVQYGALTKGDVITIPYGDDRVYRLRVLDTKPAPAIAITETDLEVDFAPPADVEARERAEAERREAEAARQERERQALEAARLAAATAEARRVNFVPFSGSGTRVRSGTAGPSGSRSGHDPALEAILAEAAAQKPVVRPFLHGVNPAAVVPLDLGPVGAIVIGSPQRLADPEQLKAASQGLLSSGASSSDTALPGGAPIFSGTSATLKKKKRSKKAKSSVDAP</sequence>
<evidence type="ECO:0000259" key="4">
    <source>
        <dbReference type="Pfam" id="PF03152"/>
    </source>
</evidence>
<dbReference type="PANTHER" id="PTHR12555">
    <property type="entry name" value="UBIQUITIN FUSION DEGRADATON PROTEIN 1"/>
    <property type="match status" value="1"/>
</dbReference>
<dbReference type="STRING" id="691883.A0A058Z4Y6"/>
<dbReference type="GO" id="GO:0006511">
    <property type="term" value="P:ubiquitin-dependent protein catabolic process"/>
    <property type="evidence" value="ECO:0007669"/>
    <property type="project" value="InterPro"/>
</dbReference>
<reference evidence="6" key="1">
    <citation type="submission" date="2013-04" db="EMBL/GenBank/DDBJ databases">
        <title>The Genome Sequence of Fonticula alba ATCC 38817.</title>
        <authorList>
            <consortium name="The Broad Institute Genomics Platform"/>
            <person name="Russ C."/>
            <person name="Cuomo C."/>
            <person name="Burger G."/>
            <person name="Gray M.W."/>
            <person name="Holland P.W.H."/>
            <person name="King N."/>
            <person name="Lang F.B.F."/>
            <person name="Roger A.J."/>
            <person name="Ruiz-Trillo I."/>
            <person name="Brown M."/>
            <person name="Walker B."/>
            <person name="Young S."/>
            <person name="Zeng Q."/>
            <person name="Gargeya S."/>
            <person name="Fitzgerald M."/>
            <person name="Haas B."/>
            <person name="Abouelleil A."/>
            <person name="Allen A.W."/>
            <person name="Alvarado L."/>
            <person name="Arachchi H.M."/>
            <person name="Berlin A.M."/>
            <person name="Chapman S.B."/>
            <person name="Gainer-Dewar J."/>
            <person name="Goldberg J."/>
            <person name="Griggs A."/>
            <person name="Gujja S."/>
            <person name="Hansen M."/>
            <person name="Howarth C."/>
            <person name="Imamovic A."/>
            <person name="Ireland A."/>
            <person name="Larimer J."/>
            <person name="McCowan C."/>
            <person name="Murphy C."/>
            <person name="Pearson M."/>
            <person name="Poon T.W."/>
            <person name="Priest M."/>
            <person name="Roberts A."/>
            <person name="Saif S."/>
            <person name="Shea T."/>
            <person name="Sisk P."/>
            <person name="Sykes S."/>
            <person name="Wortman J."/>
            <person name="Nusbaum C."/>
            <person name="Birren B."/>
        </authorList>
    </citation>
    <scope>NUCLEOTIDE SEQUENCE [LARGE SCALE GENOMIC DNA]</scope>
    <source>
        <strain evidence="6">ATCC 38817</strain>
    </source>
</reference>
<keyword evidence="2" id="KW-0833">Ubl conjugation pathway</keyword>
<evidence type="ECO:0000256" key="1">
    <source>
        <dbReference type="ARBA" id="ARBA00006043"/>
    </source>
</evidence>
<feature type="compositionally biased region" description="Basic residues" evidence="3">
    <location>
        <begin position="342"/>
        <end position="352"/>
    </location>
</feature>
<feature type="compositionally biased region" description="Low complexity" evidence="3">
    <location>
        <begin position="309"/>
        <end position="324"/>
    </location>
</feature>
<evidence type="ECO:0000256" key="2">
    <source>
        <dbReference type="ARBA" id="ARBA00022786"/>
    </source>
</evidence>
<dbReference type="GeneID" id="20528506"/>
<feature type="region of interest" description="Disordered" evidence="3">
    <location>
        <begin position="188"/>
        <end position="210"/>
    </location>
</feature>
<evidence type="ECO:0000313" key="6">
    <source>
        <dbReference type="EMBL" id="KCV69349.1"/>
    </source>
</evidence>
<accession>A0A058Z4Y6</accession>
<keyword evidence="7" id="KW-1185">Reference proteome</keyword>
<dbReference type="InterPro" id="IPR055417">
    <property type="entry name" value="UFD1_N1"/>
</dbReference>
<dbReference type="GO" id="GO:0036503">
    <property type="term" value="P:ERAD pathway"/>
    <property type="evidence" value="ECO:0007669"/>
    <property type="project" value="TreeGrafter"/>
</dbReference>
<dbReference type="Pfam" id="PF24842">
    <property type="entry name" value="UFD1_N2"/>
    <property type="match status" value="1"/>
</dbReference>
<evidence type="ECO:0000313" key="7">
    <source>
        <dbReference type="Proteomes" id="UP000030693"/>
    </source>
</evidence>
<dbReference type="Gene3D" id="2.40.40.50">
    <property type="entry name" value="Ubiquitin fusion degradation protein UFD1, N-terminal domain"/>
    <property type="match status" value="1"/>
</dbReference>
<dbReference type="EMBL" id="KB932206">
    <property type="protein sequence ID" value="KCV69349.1"/>
    <property type="molecule type" value="Genomic_DNA"/>
</dbReference>
<dbReference type="eggNOG" id="KOG1816">
    <property type="taxonomic scope" value="Eukaryota"/>
</dbReference>
<evidence type="ECO:0000256" key="3">
    <source>
        <dbReference type="SAM" id="MobiDB-lite"/>
    </source>
</evidence>
<dbReference type="Proteomes" id="UP000030693">
    <property type="component" value="Unassembled WGS sequence"/>
</dbReference>
<evidence type="ECO:0000259" key="5">
    <source>
        <dbReference type="Pfam" id="PF24842"/>
    </source>
</evidence>
<dbReference type="InterPro" id="IPR004854">
    <property type="entry name" value="Ufd1-like"/>
</dbReference>
<dbReference type="OrthoDB" id="422728at2759"/>
<dbReference type="AlphaFoldDB" id="A0A058Z4Y6"/>
<dbReference type="GO" id="GO:0031593">
    <property type="term" value="F:polyubiquitin modification-dependent protein binding"/>
    <property type="evidence" value="ECO:0007669"/>
    <property type="project" value="TreeGrafter"/>
</dbReference>
<feature type="region of interest" description="Disordered" evidence="3">
    <location>
        <begin position="236"/>
        <end position="255"/>
    </location>
</feature>
<feature type="region of interest" description="Disordered" evidence="3">
    <location>
        <begin position="309"/>
        <end position="358"/>
    </location>
</feature>
<dbReference type="Pfam" id="PF03152">
    <property type="entry name" value="UFD1_N1"/>
    <property type="match status" value="1"/>
</dbReference>
<evidence type="ECO:0008006" key="8">
    <source>
        <dbReference type="Google" id="ProtNLM"/>
    </source>
</evidence>
<gene>
    <name evidence="6" type="ORF">H696_03781</name>
</gene>